<feature type="compositionally biased region" description="Polar residues" evidence="1">
    <location>
        <begin position="257"/>
        <end position="267"/>
    </location>
</feature>
<dbReference type="Proteomes" id="UP001497457">
    <property type="component" value="Chromosome 1b"/>
</dbReference>
<feature type="region of interest" description="Disordered" evidence="1">
    <location>
        <begin position="232"/>
        <end position="300"/>
    </location>
</feature>
<feature type="region of interest" description="Disordered" evidence="1">
    <location>
        <begin position="313"/>
        <end position="334"/>
    </location>
</feature>
<evidence type="ECO:0000313" key="2">
    <source>
        <dbReference type="EMBL" id="CAL4887987.1"/>
    </source>
</evidence>
<sequence length="457" mass="49443">MATSRREPQPNARVNRGTRNMSPGLKPSESDQGLRRARSVPTSPDRRLSPSPASSSSNTCRPSSSISARTTSSRSTSGSGSSSTHGKTLQSASSLAGAKQGNTMRKKVEKPGATSVWPAAVATPNTSSKNMTRTAKSPSIMQKSNICTRPGIEKIAASSVKLKTQKTMAGPLGAGKTQAVSSTCAPGTIAKRRTGAENSVSIQRTRSVPAKQIETPKIEEQDVELLMEFDETESISTSSIEEHLQERLPDPVDLQFVNVNSKPSSSQEEYKNENTGDISEEKHEGKDNEDLNTGDNADVGINSDINILKEAKSEAELKEGGVDESELKEDVSATDLKESVDVTKLNEAVSEAELNEANDETKIKEADCETVLKEPASETELKDAVAEPKLIVQEEAKPKEDNIMLPAKTMELAQRWRKEDGKSNEVTDEGRSKLIQERRNKVMALVGRFETAMSGRE</sequence>
<dbReference type="EMBL" id="OZ075111">
    <property type="protein sequence ID" value="CAL4887987.1"/>
    <property type="molecule type" value="Genomic_DNA"/>
</dbReference>
<feature type="compositionally biased region" description="Polar residues" evidence="1">
    <location>
        <begin position="123"/>
        <end position="146"/>
    </location>
</feature>
<accession>A0ABC8VCU6</accession>
<keyword evidence="3" id="KW-1185">Reference proteome</keyword>
<evidence type="ECO:0000313" key="3">
    <source>
        <dbReference type="Proteomes" id="UP001497457"/>
    </source>
</evidence>
<dbReference type="AlphaFoldDB" id="A0ABC8VCU6"/>
<dbReference type="PANTHER" id="PTHR33349:SF21">
    <property type="entry name" value="OS02G0462200 PROTEIN"/>
    <property type="match status" value="1"/>
</dbReference>
<proteinExistence type="predicted"/>
<feature type="region of interest" description="Disordered" evidence="1">
    <location>
        <begin position="194"/>
        <end position="216"/>
    </location>
</feature>
<evidence type="ECO:0000256" key="1">
    <source>
        <dbReference type="SAM" id="MobiDB-lite"/>
    </source>
</evidence>
<protein>
    <recommendedName>
        <fullName evidence="4">Calmodulin-binding domain-containing protein</fullName>
    </recommendedName>
</protein>
<name>A0ABC8VCU6_9POAL</name>
<dbReference type="PANTHER" id="PTHR33349">
    <property type="entry name" value="EMB|CAB62594.1"/>
    <property type="match status" value="1"/>
</dbReference>
<organism evidence="2 3">
    <name type="scientific">Urochloa decumbens</name>
    <dbReference type="NCBI Taxonomy" id="240449"/>
    <lineage>
        <taxon>Eukaryota</taxon>
        <taxon>Viridiplantae</taxon>
        <taxon>Streptophyta</taxon>
        <taxon>Embryophyta</taxon>
        <taxon>Tracheophyta</taxon>
        <taxon>Spermatophyta</taxon>
        <taxon>Magnoliopsida</taxon>
        <taxon>Liliopsida</taxon>
        <taxon>Poales</taxon>
        <taxon>Poaceae</taxon>
        <taxon>PACMAD clade</taxon>
        <taxon>Panicoideae</taxon>
        <taxon>Panicodae</taxon>
        <taxon>Paniceae</taxon>
        <taxon>Melinidinae</taxon>
        <taxon>Urochloa</taxon>
    </lineage>
</organism>
<feature type="compositionally biased region" description="Polar residues" evidence="1">
    <location>
        <begin position="85"/>
        <end position="94"/>
    </location>
</feature>
<evidence type="ECO:0008006" key="4">
    <source>
        <dbReference type="Google" id="ProtNLM"/>
    </source>
</evidence>
<feature type="compositionally biased region" description="Polar residues" evidence="1">
    <location>
        <begin position="196"/>
        <end position="206"/>
    </location>
</feature>
<feature type="region of interest" description="Disordered" evidence="1">
    <location>
        <begin position="1"/>
        <end position="146"/>
    </location>
</feature>
<feature type="compositionally biased region" description="Low complexity" evidence="1">
    <location>
        <begin position="49"/>
        <end position="84"/>
    </location>
</feature>
<feature type="compositionally biased region" description="Basic and acidic residues" evidence="1">
    <location>
        <begin position="268"/>
        <end position="289"/>
    </location>
</feature>
<gene>
    <name evidence="2" type="ORF">URODEC1_LOCUS2032</name>
</gene>
<reference evidence="2" key="1">
    <citation type="submission" date="2024-10" db="EMBL/GenBank/DDBJ databases">
        <authorList>
            <person name="Ryan C."/>
        </authorList>
    </citation>
    <scope>NUCLEOTIDE SEQUENCE [LARGE SCALE GENOMIC DNA]</scope>
</reference>
<feature type="compositionally biased region" description="Basic and acidic residues" evidence="1">
    <location>
        <begin position="240"/>
        <end position="250"/>
    </location>
</feature>